<dbReference type="Proteomes" id="UP000288212">
    <property type="component" value="Unassembled WGS sequence"/>
</dbReference>
<organism evidence="1 2">
    <name type="scientific">Aliidiomarina haloalkalitolerans</name>
    <dbReference type="NCBI Taxonomy" id="859059"/>
    <lineage>
        <taxon>Bacteria</taxon>
        <taxon>Pseudomonadati</taxon>
        <taxon>Pseudomonadota</taxon>
        <taxon>Gammaproteobacteria</taxon>
        <taxon>Alteromonadales</taxon>
        <taxon>Idiomarinaceae</taxon>
        <taxon>Aliidiomarina</taxon>
    </lineage>
</organism>
<keyword evidence="2" id="KW-1185">Reference proteome</keyword>
<comment type="caution">
    <text evidence="1">The sequence shown here is derived from an EMBL/GenBank/DDBJ whole genome shotgun (WGS) entry which is preliminary data.</text>
</comment>
<dbReference type="Gene3D" id="3.40.50.300">
    <property type="entry name" value="P-loop containing nucleotide triphosphate hydrolases"/>
    <property type="match status" value="1"/>
</dbReference>
<evidence type="ECO:0000313" key="2">
    <source>
        <dbReference type="Proteomes" id="UP000288212"/>
    </source>
</evidence>
<proteinExistence type="predicted"/>
<dbReference type="InterPro" id="IPR027417">
    <property type="entry name" value="P-loop_NTPase"/>
</dbReference>
<protein>
    <recommendedName>
        <fullName evidence="3">HPr kinase/phosphorylase C-terminal domain-containing protein</fullName>
    </recommendedName>
</protein>
<gene>
    <name evidence="1" type="ORF">CWE06_10565</name>
</gene>
<dbReference type="EMBL" id="PIPI01000008">
    <property type="protein sequence ID" value="RUO18677.1"/>
    <property type="molecule type" value="Genomic_DNA"/>
</dbReference>
<accession>A0A432VR02</accession>
<dbReference type="AlphaFoldDB" id="A0A432VR02"/>
<name>A0A432VR02_9GAMM</name>
<dbReference type="SUPFAM" id="SSF53795">
    <property type="entry name" value="PEP carboxykinase-like"/>
    <property type="match status" value="1"/>
</dbReference>
<evidence type="ECO:0008006" key="3">
    <source>
        <dbReference type="Google" id="ProtNLM"/>
    </source>
</evidence>
<reference evidence="1 2" key="1">
    <citation type="journal article" date="2011" name="Front. Microbiol.">
        <title>Genomic signatures of strain selection and enhancement in Bacillus atrophaeus var. globigii, a historical biowarfare simulant.</title>
        <authorList>
            <person name="Gibbons H.S."/>
            <person name="Broomall S.M."/>
            <person name="McNew L.A."/>
            <person name="Daligault H."/>
            <person name="Chapman C."/>
            <person name="Bruce D."/>
            <person name="Karavis M."/>
            <person name="Krepps M."/>
            <person name="McGregor P.A."/>
            <person name="Hong C."/>
            <person name="Park K.H."/>
            <person name="Akmal A."/>
            <person name="Feldman A."/>
            <person name="Lin J.S."/>
            <person name="Chang W.E."/>
            <person name="Higgs B.W."/>
            <person name="Demirev P."/>
            <person name="Lindquist J."/>
            <person name="Liem A."/>
            <person name="Fochler E."/>
            <person name="Read T.D."/>
            <person name="Tapia R."/>
            <person name="Johnson S."/>
            <person name="Bishop-Lilly K.A."/>
            <person name="Detter C."/>
            <person name="Han C."/>
            <person name="Sozhamannan S."/>
            <person name="Rosenzweig C.N."/>
            <person name="Skowronski E.W."/>
        </authorList>
    </citation>
    <scope>NUCLEOTIDE SEQUENCE [LARGE SCALE GENOMIC DNA]</scope>
    <source>
        <strain evidence="1 2">AK5</strain>
    </source>
</reference>
<evidence type="ECO:0000313" key="1">
    <source>
        <dbReference type="EMBL" id="RUO18677.1"/>
    </source>
</evidence>
<sequence>MQYRYYKIGKVNFRVEAADTLHRSLSYDFRAGDRVDNELPLYDITFIFLSNKKFLNFDRDREGIIEYSNHIADFLYYKDATGLVVCVVSLKSSLRMKLGKKIPNLLQKLLTIKFVTAAEQQYASILYNVILFNVFMVSLSKGHIIMHASAFVADSRVHVLSGSGGVGKTTLSYTALKKFGAEFLADDLVYVDDAGNCYINLMAVHVYPYNGVSYDQVSFDEGTFLRKLGFIHWHFRRLIFGVKAVCRRVPPHRLYTLSKTEELLPIDKLTWLLPKSKGDSYGEGIDAYISHHLAVLRTEFKGAYELIAYNSHFFRFFGIDSIENIEDAENYISKVMKKALLSTKFSILVNDFSKTPEDYCKRILQQ</sequence>